<protein>
    <recommendedName>
        <fullName evidence="3">Major facilitator superfamily (MFS) profile domain-containing protein</fullName>
    </recommendedName>
</protein>
<dbReference type="PANTHER" id="PTHR11360:SF284">
    <property type="entry name" value="EG:103B4.3 PROTEIN-RELATED"/>
    <property type="match status" value="1"/>
</dbReference>
<sequence>AGGGLGIAYIPANAIINDYFEKKRTLAFGIATSGFGVGSFLYPLLIEALNEEYGWRGAMLMLSGIGLNICVCGVLMCPFRTNELLTESANNETLFNFGIMKSMNFLILCFNYLVFHFGIVIVFTHLSEYSLLMGIGGSESSMLFSVFGITNIVGLLLFGVIAHHPKADAMLLFIGGLLICGVATVFLPLLTQYGALLAYSGLIGIFSATMGVLSPGIVCQILGPNELSNGYGATMPCAAFGVLLGGPVAGFMYDTLHSYDGSFFLGGGAMIISALCMVVPFLRKKHNWSKNDLEGVSYNLQPLLDEKLKNVSNNNYVGNTKK</sequence>
<reference evidence="4" key="1">
    <citation type="submission" date="2022-03" db="EMBL/GenBank/DDBJ databases">
        <authorList>
            <person name="Martin C."/>
        </authorList>
    </citation>
    <scope>NUCLEOTIDE SEQUENCE</scope>
</reference>
<dbReference type="SUPFAM" id="SSF103473">
    <property type="entry name" value="MFS general substrate transporter"/>
    <property type="match status" value="1"/>
</dbReference>
<dbReference type="GO" id="GO:0008028">
    <property type="term" value="F:monocarboxylic acid transmembrane transporter activity"/>
    <property type="evidence" value="ECO:0007669"/>
    <property type="project" value="TreeGrafter"/>
</dbReference>
<dbReference type="GO" id="GO:0016020">
    <property type="term" value="C:membrane"/>
    <property type="evidence" value="ECO:0007669"/>
    <property type="project" value="UniProtKB-SubCell"/>
</dbReference>
<keyword evidence="2" id="KW-1133">Transmembrane helix</keyword>
<feature type="transmembrane region" description="Helical" evidence="2">
    <location>
        <begin position="105"/>
        <end position="123"/>
    </location>
</feature>
<keyword evidence="2" id="KW-0472">Membrane</keyword>
<feature type="non-terminal residue" evidence="4">
    <location>
        <position position="1"/>
    </location>
</feature>
<dbReference type="Gene3D" id="1.20.1250.20">
    <property type="entry name" value="MFS general substrate transporter like domains"/>
    <property type="match status" value="2"/>
</dbReference>
<feature type="transmembrane region" description="Helical" evidence="2">
    <location>
        <begin position="196"/>
        <end position="218"/>
    </location>
</feature>
<dbReference type="Pfam" id="PF07690">
    <property type="entry name" value="MFS_1"/>
    <property type="match status" value="1"/>
</dbReference>
<feature type="transmembrane region" description="Helical" evidence="2">
    <location>
        <begin position="263"/>
        <end position="282"/>
    </location>
</feature>
<feature type="transmembrane region" description="Helical" evidence="2">
    <location>
        <begin position="143"/>
        <end position="162"/>
    </location>
</feature>
<feature type="transmembrane region" description="Helical" evidence="2">
    <location>
        <begin position="58"/>
        <end position="79"/>
    </location>
</feature>
<dbReference type="PANTHER" id="PTHR11360">
    <property type="entry name" value="MONOCARBOXYLATE TRANSPORTER"/>
    <property type="match status" value="1"/>
</dbReference>
<comment type="caution">
    <text evidence="4">The sequence shown here is derived from an EMBL/GenBank/DDBJ whole genome shotgun (WGS) entry which is preliminary data.</text>
</comment>
<feature type="transmembrane region" description="Helical" evidence="2">
    <location>
        <begin position="169"/>
        <end position="190"/>
    </location>
</feature>
<accession>A0A8S4NSF2</accession>
<gene>
    <name evidence="4" type="ORF">OFUS_LOCUS10792</name>
</gene>
<comment type="subcellular location">
    <subcellularLocation>
        <location evidence="1">Membrane</location>
        <topology evidence="1">Multi-pass membrane protein</topology>
    </subcellularLocation>
</comment>
<evidence type="ECO:0000256" key="1">
    <source>
        <dbReference type="ARBA" id="ARBA00004141"/>
    </source>
</evidence>
<evidence type="ECO:0000256" key="2">
    <source>
        <dbReference type="SAM" id="Phobius"/>
    </source>
</evidence>
<dbReference type="Proteomes" id="UP000749559">
    <property type="component" value="Unassembled WGS sequence"/>
</dbReference>
<dbReference type="InterPro" id="IPR050327">
    <property type="entry name" value="Proton-linked_MCT"/>
</dbReference>
<organism evidence="4 5">
    <name type="scientific">Owenia fusiformis</name>
    <name type="common">Polychaete worm</name>
    <dbReference type="NCBI Taxonomy" id="6347"/>
    <lineage>
        <taxon>Eukaryota</taxon>
        <taxon>Metazoa</taxon>
        <taxon>Spiralia</taxon>
        <taxon>Lophotrochozoa</taxon>
        <taxon>Annelida</taxon>
        <taxon>Polychaeta</taxon>
        <taxon>Sedentaria</taxon>
        <taxon>Canalipalpata</taxon>
        <taxon>Sabellida</taxon>
        <taxon>Oweniida</taxon>
        <taxon>Oweniidae</taxon>
        <taxon>Owenia</taxon>
    </lineage>
</organism>
<name>A0A8S4NSF2_OWEFU</name>
<dbReference type="AlphaFoldDB" id="A0A8S4NSF2"/>
<evidence type="ECO:0000259" key="3">
    <source>
        <dbReference type="PROSITE" id="PS50850"/>
    </source>
</evidence>
<feature type="transmembrane region" description="Helical" evidence="2">
    <location>
        <begin position="26"/>
        <end position="46"/>
    </location>
</feature>
<feature type="domain" description="Major facilitator superfamily (MFS) profile" evidence="3">
    <location>
        <begin position="1"/>
        <end position="285"/>
    </location>
</feature>
<dbReference type="InterPro" id="IPR020846">
    <property type="entry name" value="MFS_dom"/>
</dbReference>
<dbReference type="PROSITE" id="PS50850">
    <property type="entry name" value="MFS"/>
    <property type="match status" value="1"/>
</dbReference>
<feature type="transmembrane region" description="Helical" evidence="2">
    <location>
        <begin position="230"/>
        <end position="251"/>
    </location>
</feature>
<dbReference type="OrthoDB" id="410267at2759"/>
<dbReference type="EMBL" id="CAIIXF020000005">
    <property type="protein sequence ID" value="CAH1784632.1"/>
    <property type="molecule type" value="Genomic_DNA"/>
</dbReference>
<evidence type="ECO:0000313" key="5">
    <source>
        <dbReference type="Proteomes" id="UP000749559"/>
    </source>
</evidence>
<keyword evidence="2" id="KW-0812">Transmembrane</keyword>
<dbReference type="InterPro" id="IPR011701">
    <property type="entry name" value="MFS"/>
</dbReference>
<proteinExistence type="predicted"/>
<evidence type="ECO:0000313" key="4">
    <source>
        <dbReference type="EMBL" id="CAH1784632.1"/>
    </source>
</evidence>
<keyword evidence="5" id="KW-1185">Reference proteome</keyword>
<dbReference type="InterPro" id="IPR036259">
    <property type="entry name" value="MFS_trans_sf"/>
</dbReference>